<accession>A0ABS9MQT0</accession>
<sequence>MAEGALESLKQRDFEEPLPPGMQMPVPEADSPERRAVVQSVAAGPSYAALSFSRLLGTGAPLASCGRVLPSLTGIEDFLVTPGGERIPVRYAVVESERLISRPVSEDLFSPGRSLYSAELPLLVVSGFLRAVGLDEAYRGGRAEDYRRRLLEDAGFLGVSARRTRTLHRPVLVRLMPAERVSPALSLLGNEPAFQLEPLPEEQAAPISAQPEFPTQSAPARPIPTLWLEDDGRPSLASYLEFIRRRAVGDQAGCWDAVGLPRTWVCESFRRTELLSAFGESVEPLLNAAVKSGELSRVADAMLAAVPLAQGLERAGVTALTSLFSEAASYAVCATGRGVPLLEKLRQGELTVSLPAQYWLFHAASSGREEKKDYRACLRRLEETLSRRSTRRARHLLAQKVAENFAFWLISAVPARMQAFYRG</sequence>
<dbReference type="Proteomes" id="UP001297600">
    <property type="component" value="Unassembled WGS sequence"/>
</dbReference>
<comment type="caution">
    <text evidence="2">The sequence shown here is derived from an EMBL/GenBank/DDBJ whole genome shotgun (WGS) entry which is preliminary data.</text>
</comment>
<organism evidence="2 3">
    <name type="scientific">Mesosutterella porci</name>
    <dbReference type="NCBI Taxonomy" id="2915351"/>
    <lineage>
        <taxon>Bacteria</taxon>
        <taxon>Pseudomonadati</taxon>
        <taxon>Pseudomonadota</taxon>
        <taxon>Betaproteobacteria</taxon>
        <taxon>Burkholderiales</taxon>
        <taxon>Sutterellaceae</taxon>
        <taxon>Mesosutterella</taxon>
    </lineage>
</organism>
<keyword evidence="3" id="KW-1185">Reference proteome</keyword>
<evidence type="ECO:0000256" key="1">
    <source>
        <dbReference type="SAM" id="MobiDB-lite"/>
    </source>
</evidence>
<evidence type="ECO:0000313" key="2">
    <source>
        <dbReference type="EMBL" id="MCG5030976.1"/>
    </source>
</evidence>
<proteinExistence type="predicted"/>
<evidence type="ECO:0000313" key="3">
    <source>
        <dbReference type="Proteomes" id="UP001297600"/>
    </source>
</evidence>
<name>A0ABS9MQT0_9BURK</name>
<gene>
    <name evidence="2" type="ORF">MAF45_05885</name>
</gene>
<dbReference type="RefSeq" id="WP_237978629.1">
    <property type="nucleotide sequence ID" value="NZ_JAKNCT010000006.1"/>
</dbReference>
<dbReference type="EMBL" id="JAKNCT010000006">
    <property type="protein sequence ID" value="MCG5030976.1"/>
    <property type="molecule type" value="Genomic_DNA"/>
</dbReference>
<reference evidence="2 3" key="1">
    <citation type="submission" date="2022-02" db="EMBL/GenBank/DDBJ databases">
        <title>Mesosutterella porci, a novel member of the family Sutterellaceae from pig feces.</title>
        <authorList>
            <person name="Wylensek D."/>
            <person name="Clavel T."/>
        </authorList>
    </citation>
    <scope>NUCLEOTIDE SEQUENCE [LARGE SCALE GENOMIC DNA]</scope>
    <source>
        <strain evidence="3">oilRF-744-wt-GAM-9</strain>
    </source>
</reference>
<feature type="region of interest" description="Disordered" evidence="1">
    <location>
        <begin position="1"/>
        <end position="28"/>
    </location>
</feature>
<protein>
    <submittedName>
        <fullName evidence="2">Uncharacterized protein</fullName>
    </submittedName>
</protein>